<sequence length="80" mass="9610">MKRPKLKKASKRMSCSKRFKIQKKVREHRRKVRKEAKKKGGNRKPKRDITIPNDAPFKEDILREAEQRKQRVSVLKVLFP</sequence>
<dbReference type="Pfam" id="PF08701">
    <property type="entry name" value="GN3L_Grn1"/>
    <property type="match status" value="1"/>
</dbReference>
<comment type="subcellular location">
    <subcellularLocation>
        <location evidence="1">Nucleus</location>
    </subcellularLocation>
</comment>
<comment type="caution">
    <text evidence="5">The sequence shown here is derived from an EMBL/GenBank/DDBJ whole genome shotgun (WGS) entry which is preliminary data.</text>
</comment>
<accession>A0A8J6K9P6</accession>
<dbReference type="InterPro" id="IPR014813">
    <property type="entry name" value="Gnl3_N_dom"/>
</dbReference>
<dbReference type="AlphaFoldDB" id="A0A8J6K9P6"/>
<dbReference type="Proteomes" id="UP000770717">
    <property type="component" value="Unassembled WGS sequence"/>
</dbReference>
<dbReference type="EMBL" id="WNTK01000005">
    <property type="protein sequence ID" value="KAG9483800.1"/>
    <property type="molecule type" value="Genomic_DNA"/>
</dbReference>
<dbReference type="OrthoDB" id="9950378at2759"/>
<evidence type="ECO:0000256" key="2">
    <source>
        <dbReference type="ARBA" id="ARBA00023242"/>
    </source>
</evidence>
<reference evidence="5" key="1">
    <citation type="thesis" date="2020" institute="ProQuest LLC" country="789 East Eisenhower Parkway, Ann Arbor, MI, USA">
        <title>Comparative Genomics and Chromosome Evolution.</title>
        <authorList>
            <person name="Mudd A.B."/>
        </authorList>
    </citation>
    <scope>NUCLEOTIDE SEQUENCE</scope>
    <source>
        <strain evidence="5">HN-11 Male</strain>
        <tissue evidence="5">Kidney and liver</tissue>
    </source>
</reference>
<evidence type="ECO:0000313" key="6">
    <source>
        <dbReference type="Proteomes" id="UP000770717"/>
    </source>
</evidence>
<feature type="region of interest" description="Disordered" evidence="3">
    <location>
        <begin position="22"/>
        <end position="55"/>
    </location>
</feature>
<feature type="domain" description="Guanine nucleotide-binding protein-like 3 N-terminal" evidence="4">
    <location>
        <begin position="15"/>
        <end position="71"/>
    </location>
</feature>
<name>A0A8J6K9P6_ELECQ</name>
<evidence type="ECO:0000256" key="3">
    <source>
        <dbReference type="SAM" id="MobiDB-lite"/>
    </source>
</evidence>
<evidence type="ECO:0000256" key="1">
    <source>
        <dbReference type="ARBA" id="ARBA00004123"/>
    </source>
</evidence>
<keyword evidence="6" id="KW-1185">Reference proteome</keyword>
<keyword evidence="2" id="KW-0539">Nucleus</keyword>
<organism evidence="5 6">
    <name type="scientific">Eleutherodactylus coqui</name>
    <name type="common">Puerto Rican coqui</name>
    <dbReference type="NCBI Taxonomy" id="57060"/>
    <lineage>
        <taxon>Eukaryota</taxon>
        <taxon>Metazoa</taxon>
        <taxon>Chordata</taxon>
        <taxon>Craniata</taxon>
        <taxon>Vertebrata</taxon>
        <taxon>Euteleostomi</taxon>
        <taxon>Amphibia</taxon>
        <taxon>Batrachia</taxon>
        <taxon>Anura</taxon>
        <taxon>Neobatrachia</taxon>
        <taxon>Hyloidea</taxon>
        <taxon>Eleutherodactylidae</taxon>
        <taxon>Eleutherodactylinae</taxon>
        <taxon>Eleutherodactylus</taxon>
        <taxon>Eleutherodactylus</taxon>
    </lineage>
</organism>
<evidence type="ECO:0000259" key="4">
    <source>
        <dbReference type="Pfam" id="PF08701"/>
    </source>
</evidence>
<dbReference type="GO" id="GO:0005634">
    <property type="term" value="C:nucleus"/>
    <property type="evidence" value="ECO:0007669"/>
    <property type="project" value="UniProtKB-SubCell"/>
</dbReference>
<proteinExistence type="predicted"/>
<gene>
    <name evidence="5" type="ORF">GDO78_009625</name>
</gene>
<feature type="compositionally biased region" description="Basic residues" evidence="3">
    <location>
        <begin position="22"/>
        <end position="46"/>
    </location>
</feature>
<evidence type="ECO:0000313" key="5">
    <source>
        <dbReference type="EMBL" id="KAG9483800.1"/>
    </source>
</evidence>
<protein>
    <recommendedName>
        <fullName evidence="4">Guanine nucleotide-binding protein-like 3 N-terminal domain-containing protein</fullName>
    </recommendedName>
</protein>